<dbReference type="Pfam" id="PF02824">
    <property type="entry name" value="TGS"/>
    <property type="match status" value="1"/>
</dbReference>
<dbReference type="CDD" id="cd02116">
    <property type="entry name" value="ACT"/>
    <property type="match status" value="1"/>
</dbReference>
<dbReference type="PROSITE" id="PS51880">
    <property type="entry name" value="TGS"/>
    <property type="match status" value="1"/>
</dbReference>
<comment type="caution">
    <text evidence="11">The sequence shown here is derived from an EMBL/GenBank/DDBJ whole genome shotgun (WGS) entry which is preliminary data.</text>
</comment>
<dbReference type="PANTHER" id="PTHR43061">
    <property type="entry name" value="GTP DIPHOSPHOKINASE RSH1, CHLOROPLASTIC-RELATED"/>
    <property type="match status" value="1"/>
</dbReference>
<protein>
    <recommendedName>
        <fullName evidence="5">Putative GTP diphosphokinase RSH1, chloroplastic</fullName>
        <ecNumber evidence="2">2.7.6.5</ecNumber>
    </recommendedName>
    <alternativeName>
        <fullName evidence="6">RelA/SpoT homolog 1</fullName>
    </alternativeName>
    <alternativeName>
        <fullName evidence="7">ppGpp synthetase RSH1</fullName>
    </alternativeName>
</protein>
<dbReference type="PROSITE" id="PS51831">
    <property type="entry name" value="HD"/>
    <property type="match status" value="1"/>
</dbReference>
<dbReference type="Pfam" id="PF04607">
    <property type="entry name" value="RelA_SpoT"/>
    <property type="match status" value="1"/>
</dbReference>
<dbReference type="GO" id="GO:0005525">
    <property type="term" value="F:GTP binding"/>
    <property type="evidence" value="ECO:0007669"/>
    <property type="project" value="UniProtKB-KW"/>
</dbReference>
<dbReference type="Gene3D" id="3.30.70.260">
    <property type="match status" value="1"/>
</dbReference>
<dbReference type="PROSITE" id="PS51671">
    <property type="entry name" value="ACT"/>
    <property type="match status" value="1"/>
</dbReference>
<evidence type="ECO:0000256" key="1">
    <source>
        <dbReference type="ARBA" id="ARBA00007476"/>
    </source>
</evidence>
<dbReference type="SMART" id="SM00954">
    <property type="entry name" value="RelA_SpoT"/>
    <property type="match status" value="1"/>
</dbReference>
<evidence type="ECO:0000259" key="10">
    <source>
        <dbReference type="PROSITE" id="PS51880"/>
    </source>
</evidence>
<evidence type="ECO:0000259" key="9">
    <source>
        <dbReference type="PROSITE" id="PS51831"/>
    </source>
</evidence>
<dbReference type="FunFam" id="1.10.3210.10:FF:000001">
    <property type="entry name" value="GTP pyrophosphokinase RelA"/>
    <property type="match status" value="1"/>
</dbReference>
<reference evidence="11" key="2">
    <citation type="journal article" date="2024" name="Plant">
        <title>Genomic evolution and insights into agronomic trait innovations of Sesamum species.</title>
        <authorList>
            <person name="Miao H."/>
            <person name="Wang L."/>
            <person name="Qu L."/>
            <person name="Liu H."/>
            <person name="Sun Y."/>
            <person name="Le M."/>
            <person name="Wang Q."/>
            <person name="Wei S."/>
            <person name="Zheng Y."/>
            <person name="Lin W."/>
            <person name="Duan Y."/>
            <person name="Cao H."/>
            <person name="Xiong S."/>
            <person name="Wang X."/>
            <person name="Wei L."/>
            <person name="Li C."/>
            <person name="Ma Q."/>
            <person name="Ju M."/>
            <person name="Zhao R."/>
            <person name="Li G."/>
            <person name="Mu C."/>
            <person name="Tian Q."/>
            <person name="Mei H."/>
            <person name="Zhang T."/>
            <person name="Gao T."/>
            <person name="Zhang H."/>
        </authorList>
    </citation>
    <scope>NUCLEOTIDE SEQUENCE</scope>
    <source>
        <strain evidence="11">G02</strain>
    </source>
</reference>
<dbReference type="InterPro" id="IPR045865">
    <property type="entry name" value="ACT-like_dom_sf"/>
</dbReference>
<evidence type="ECO:0000256" key="6">
    <source>
        <dbReference type="ARBA" id="ARBA00075768"/>
    </source>
</evidence>
<dbReference type="Gene3D" id="3.10.20.30">
    <property type="match status" value="1"/>
</dbReference>
<reference evidence="11" key="1">
    <citation type="submission" date="2020-06" db="EMBL/GenBank/DDBJ databases">
        <authorList>
            <person name="Li T."/>
            <person name="Hu X."/>
            <person name="Zhang T."/>
            <person name="Song X."/>
            <person name="Zhang H."/>
            <person name="Dai N."/>
            <person name="Sheng W."/>
            <person name="Hou X."/>
            <person name="Wei L."/>
        </authorList>
    </citation>
    <scope>NUCLEOTIDE SEQUENCE</scope>
    <source>
        <strain evidence="11">G02</strain>
        <tissue evidence="11">Leaf</tissue>
    </source>
</reference>
<dbReference type="CDD" id="cd05399">
    <property type="entry name" value="NT_Rel-Spo_like"/>
    <property type="match status" value="1"/>
</dbReference>
<dbReference type="InterPro" id="IPR002912">
    <property type="entry name" value="ACT_dom"/>
</dbReference>
<dbReference type="Gene3D" id="1.10.3210.10">
    <property type="entry name" value="Hypothetical protein af1432"/>
    <property type="match status" value="1"/>
</dbReference>
<dbReference type="GO" id="GO:0008728">
    <property type="term" value="F:GTP diphosphokinase activity"/>
    <property type="evidence" value="ECO:0007669"/>
    <property type="project" value="UniProtKB-EC"/>
</dbReference>
<dbReference type="PANTHER" id="PTHR43061:SF1">
    <property type="entry name" value="GTP DIPHOSPHOKINASE RSH1, CHLOROPLASTIC-RELATED"/>
    <property type="match status" value="1"/>
</dbReference>
<dbReference type="CDD" id="cd01668">
    <property type="entry name" value="TGS_RSH"/>
    <property type="match status" value="1"/>
</dbReference>
<dbReference type="SUPFAM" id="SSF81301">
    <property type="entry name" value="Nucleotidyltransferase"/>
    <property type="match status" value="1"/>
</dbReference>
<evidence type="ECO:0000256" key="3">
    <source>
        <dbReference type="ARBA" id="ARBA00023016"/>
    </source>
</evidence>
<dbReference type="AlphaFoldDB" id="A0AAW2W3Y6"/>
<dbReference type="SMART" id="SM00471">
    <property type="entry name" value="HDc"/>
    <property type="match status" value="1"/>
</dbReference>
<dbReference type="SUPFAM" id="SSF109604">
    <property type="entry name" value="HD-domain/PDEase-like"/>
    <property type="match status" value="1"/>
</dbReference>
<dbReference type="InterPro" id="IPR007685">
    <property type="entry name" value="RelA_SpoT"/>
</dbReference>
<dbReference type="InterPro" id="IPR012676">
    <property type="entry name" value="TGS-like"/>
</dbReference>
<evidence type="ECO:0000313" key="11">
    <source>
        <dbReference type="EMBL" id="KAL0435914.1"/>
    </source>
</evidence>
<dbReference type="Pfam" id="PF13328">
    <property type="entry name" value="HD_4"/>
    <property type="match status" value="1"/>
</dbReference>
<feature type="domain" description="HD" evidence="9">
    <location>
        <begin position="166"/>
        <end position="273"/>
    </location>
</feature>
<feature type="domain" description="ACT" evidence="8">
    <location>
        <begin position="832"/>
        <end position="891"/>
    </location>
</feature>
<evidence type="ECO:0000256" key="7">
    <source>
        <dbReference type="ARBA" id="ARBA00082153"/>
    </source>
</evidence>
<dbReference type="EC" id="2.7.6.5" evidence="2"/>
<evidence type="ECO:0000256" key="4">
    <source>
        <dbReference type="ARBA" id="ARBA00023134"/>
    </source>
</evidence>
<proteinExistence type="inferred from homology"/>
<keyword evidence="3" id="KW-0346">Stress response</keyword>
<gene>
    <name evidence="11" type="ORF">Sradi_0299300</name>
</gene>
<dbReference type="SUPFAM" id="SSF55021">
    <property type="entry name" value="ACT-like"/>
    <property type="match status" value="1"/>
</dbReference>
<sequence length="891" mass="99818">MASVSSMSVAIECVNVCNFWKGDVNGKYDCSMLSCASRAPRVLTGFLATTTYPYQACGRIVRRNCIRYRCEARDWGWFSHEASNLIAQQKLTSSSITHFASKWKLCCSPSSSSSSESDEVSLNSLWEDLKPSISYLSSKELELVYKALNLAFDAHDGQKRRSGEPFIIHPVAVAKILGELELDWESIAAGLLHDTVEDTNVVTFERIEENFGTTVRRIVEGETKVSKLGKFKTKDENHSVQDVKADDLRQMFLAMTEEVRVIIVKLADRLHNMRTLSHMPPHKQSSIATETLQVFAPLAKLLGIYQIKSSNCNDFCLEFHLLVPGRQTHFSSYLNLMCALSSNQRLIIRTGKSGIMYTNPQDHAKVKRRVAELYREHEKDLKEANKILMMRIEEDQFLDLMTAKIEVRPVCKEPYSVYKAVLKSQCSINEVNQIAQLQIIIKPKPCFGVGPLCSARQICYHVLGLVHGIWTPIPRAMKDYIATPKPNGYQSLHTTVIPFLYESMFRLEVQVRTEEMDLIAKRGIAAHYSGKGFVNGLVGHVMPNGQSSQGKAVCLNNASVALRIGWLNAIREWQEEFVGNMSSREFVDTVTRDLLGSRVFVFTPRGEIKNLPKGATVVDYAYLIHTEIGNKMVAAKVNGNLVSPMHVLANAEVVEIITYNGLSSKSAFQRHKQWLQHAKTRSARHKIMKFLKEQAALSATEITADSLKEFAAESEEDSESEEVVSYPEGAKHTWEKILRNVMRLASAKTSEEGIFQSDKDGDTTPKVNGKHNKYMQHMSLKAKGEVLSQGNGVAKMLLANIPLYREVLPGLEGWQASKIVSWHNLEGNSIQWFSIVCIDRRGMMADVTSALAAAGITICSCAAEIDRRKGMGVMLFHVEASLDNLAVHVRR</sequence>
<evidence type="ECO:0000256" key="5">
    <source>
        <dbReference type="ARBA" id="ARBA00070102"/>
    </source>
</evidence>
<dbReference type="InterPro" id="IPR012675">
    <property type="entry name" value="Beta-grasp_dom_sf"/>
</dbReference>
<dbReference type="SUPFAM" id="SSF81271">
    <property type="entry name" value="TGS-like"/>
    <property type="match status" value="1"/>
</dbReference>
<dbReference type="EMBL" id="JACGWJ010000002">
    <property type="protein sequence ID" value="KAL0435914.1"/>
    <property type="molecule type" value="Genomic_DNA"/>
</dbReference>
<dbReference type="InterPro" id="IPR004095">
    <property type="entry name" value="TGS"/>
</dbReference>
<accession>A0AAW2W3Y6</accession>
<dbReference type="CDD" id="cd00077">
    <property type="entry name" value="HDc"/>
    <property type="match status" value="1"/>
</dbReference>
<dbReference type="FunFam" id="3.10.20.30:FF:000002">
    <property type="entry name" value="GTP pyrophosphokinase (RelA/SpoT)"/>
    <property type="match status" value="1"/>
</dbReference>
<comment type="similarity">
    <text evidence="1">Belongs to the RelA/SpoT family.</text>
</comment>
<dbReference type="GO" id="GO:0015969">
    <property type="term" value="P:guanosine tetraphosphate metabolic process"/>
    <property type="evidence" value="ECO:0007669"/>
    <property type="project" value="InterPro"/>
</dbReference>
<feature type="domain" description="TGS" evidence="10">
    <location>
        <begin position="595"/>
        <end position="658"/>
    </location>
</feature>
<evidence type="ECO:0000256" key="2">
    <source>
        <dbReference type="ARBA" id="ARBA00013251"/>
    </source>
</evidence>
<keyword evidence="4" id="KW-0342">GTP-binding</keyword>
<dbReference type="Gene3D" id="3.30.460.10">
    <property type="entry name" value="Beta Polymerase, domain 2"/>
    <property type="match status" value="1"/>
</dbReference>
<name>A0AAW2W3Y6_SESRA</name>
<organism evidence="11">
    <name type="scientific">Sesamum radiatum</name>
    <name type="common">Black benniseed</name>
    <dbReference type="NCBI Taxonomy" id="300843"/>
    <lineage>
        <taxon>Eukaryota</taxon>
        <taxon>Viridiplantae</taxon>
        <taxon>Streptophyta</taxon>
        <taxon>Embryophyta</taxon>
        <taxon>Tracheophyta</taxon>
        <taxon>Spermatophyta</taxon>
        <taxon>Magnoliopsida</taxon>
        <taxon>eudicotyledons</taxon>
        <taxon>Gunneridae</taxon>
        <taxon>Pentapetalae</taxon>
        <taxon>asterids</taxon>
        <taxon>lamiids</taxon>
        <taxon>Lamiales</taxon>
        <taxon>Pedaliaceae</taxon>
        <taxon>Sesamum</taxon>
    </lineage>
</organism>
<dbReference type="InterPro" id="IPR033655">
    <property type="entry name" value="TGS_RelA/SpoT"/>
</dbReference>
<dbReference type="InterPro" id="IPR043519">
    <property type="entry name" value="NT_sf"/>
</dbReference>
<evidence type="ECO:0000259" key="8">
    <source>
        <dbReference type="PROSITE" id="PS51671"/>
    </source>
</evidence>
<keyword evidence="4" id="KW-0547">Nucleotide-binding</keyword>
<dbReference type="InterPro" id="IPR003607">
    <property type="entry name" value="HD/PDEase_dom"/>
</dbReference>
<dbReference type="InterPro" id="IPR006674">
    <property type="entry name" value="HD_domain"/>
</dbReference>